<gene>
    <name evidence="1" type="ORF">OOT00_14950</name>
</gene>
<dbReference type="EMBL" id="JAPFPW010000028">
    <property type="protein sequence ID" value="MCW7755283.1"/>
    <property type="molecule type" value="Genomic_DNA"/>
</dbReference>
<sequence>MSIHSQYFTYLKHFCSTVTLNEFHEKPTEQNLIALRHDVDHDLDLALEMSYWEYRHGFRSTYFILPHSGYWGDSRNTLDKILQIQDFGHEIGLHVNTIAEWFKGICDCPAKGLEDVLQLLRGFGIQIQGMAIHGDKVCYEKQFLNSWLFQELKPDNPAKTETDKSAEGIYTNDPRFQIRYPDNEILVREDGGSLPLWSVSMANYGLEYHAVHLHYDRYFTDSGGTWKRSPDPLQENLSDGRHQVLIHPEYWKGPQRIYFFLSAARSGSKWLSTVLNEASSLECTHEFTLNHCYKNQKFVEDHHTGPGFVSFLCQKDKIQSLLLDSRTWIDESGGDYGEANVYLESVFPELKNTFPDAHFVHLYRNPSDVVRSLINRSWYDLPEDDRHPVATDKENWQHLSQFEKTCWYVRSVNERLFQLNLKICFEEMVSDRVCMERIMMGLGIPFYPRLAEKYFRQKINESRDTKFPHYGLWTFNLKETFDGICGETAKKLGYVLQRGKPFAFECTPVGDSSSLTEMEQFLSKPAQESFSESLAVMDFSDKNLLEMLYYRFCTIKYTGENILIVPERDRNSYLLFGGGEWSHISETAGWQPEPAHYYKGSLRIQIEGEGNARLFCLEYGQDGMLKEKKVLQLIKPGQSDYDFAFRVKPNSMRFDLALHFGKEKTSSVYTIVCFSLISVLA</sequence>
<reference evidence="1 2" key="1">
    <citation type="submission" date="2022-11" db="EMBL/GenBank/DDBJ databases">
        <title>Desulfobotulus tamanensis H1 sp. nov. - anaerobic, alkaliphilic, sulphate reducing bacterium isolated from terrestrial mud volcano.</title>
        <authorList>
            <person name="Frolova A."/>
            <person name="Merkel A.Y."/>
            <person name="Slobodkin A.I."/>
        </authorList>
    </citation>
    <scope>NUCLEOTIDE SEQUENCE [LARGE SCALE GENOMIC DNA]</scope>
    <source>
        <strain evidence="1 2">H1</strain>
    </source>
</reference>
<name>A0ABT3NCV9_9BACT</name>
<dbReference type="InterPro" id="IPR027417">
    <property type="entry name" value="P-loop_NTPase"/>
</dbReference>
<organism evidence="1 2">
    <name type="scientific">Desulfobotulus pelophilus</name>
    <dbReference type="NCBI Taxonomy" id="2823377"/>
    <lineage>
        <taxon>Bacteria</taxon>
        <taxon>Pseudomonadati</taxon>
        <taxon>Thermodesulfobacteriota</taxon>
        <taxon>Desulfobacteria</taxon>
        <taxon>Desulfobacterales</taxon>
        <taxon>Desulfobacteraceae</taxon>
        <taxon>Desulfobotulus</taxon>
    </lineage>
</organism>
<keyword evidence="2" id="KW-1185">Reference proteome</keyword>
<dbReference type="Pfam" id="PF13469">
    <property type="entry name" value="Sulfotransfer_3"/>
    <property type="match status" value="1"/>
</dbReference>
<dbReference type="SUPFAM" id="SSF52540">
    <property type="entry name" value="P-loop containing nucleoside triphosphate hydrolases"/>
    <property type="match status" value="1"/>
</dbReference>
<dbReference type="Gene3D" id="3.40.50.300">
    <property type="entry name" value="P-loop containing nucleotide triphosphate hydrolases"/>
    <property type="match status" value="1"/>
</dbReference>
<evidence type="ECO:0000313" key="1">
    <source>
        <dbReference type="EMBL" id="MCW7755283.1"/>
    </source>
</evidence>
<proteinExistence type="predicted"/>
<protein>
    <submittedName>
        <fullName evidence="1">Sulfotransferase</fullName>
    </submittedName>
</protein>
<dbReference type="Proteomes" id="UP001209681">
    <property type="component" value="Unassembled WGS sequence"/>
</dbReference>
<evidence type="ECO:0000313" key="2">
    <source>
        <dbReference type="Proteomes" id="UP001209681"/>
    </source>
</evidence>
<accession>A0ABT3NCV9</accession>
<dbReference type="RefSeq" id="WP_265426220.1">
    <property type="nucleotide sequence ID" value="NZ_JAPFPW010000028.1"/>
</dbReference>
<comment type="caution">
    <text evidence="1">The sequence shown here is derived from an EMBL/GenBank/DDBJ whole genome shotgun (WGS) entry which is preliminary data.</text>
</comment>